<feature type="domain" description="MacB-like periplasmic core" evidence="8">
    <location>
        <begin position="433"/>
        <end position="636"/>
    </location>
</feature>
<dbReference type="EMBL" id="QFFJ01000002">
    <property type="protein sequence ID" value="RBL91012.1"/>
    <property type="molecule type" value="Genomic_DNA"/>
</dbReference>
<dbReference type="Pfam" id="PF12704">
    <property type="entry name" value="MacB_PCD"/>
    <property type="match status" value="2"/>
</dbReference>
<feature type="transmembrane region" description="Helical" evidence="6">
    <location>
        <begin position="376"/>
        <end position="400"/>
    </location>
</feature>
<feature type="transmembrane region" description="Helical" evidence="6">
    <location>
        <begin position="283"/>
        <end position="305"/>
    </location>
</feature>
<evidence type="ECO:0000313" key="10">
    <source>
        <dbReference type="Proteomes" id="UP000253410"/>
    </source>
</evidence>
<feature type="transmembrane region" description="Helical" evidence="6">
    <location>
        <begin position="753"/>
        <end position="773"/>
    </location>
</feature>
<organism evidence="9 10">
    <name type="scientific">Chitinophaga flava</name>
    <dbReference type="NCBI Taxonomy" id="2259036"/>
    <lineage>
        <taxon>Bacteria</taxon>
        <taxon>Pseudomonadati</taxon>
        <taxon>Bacteroidota</taxon>
        <taxon>Chitinophagia</taxon>
        <taxon>Chitinophagales</taxon>
        <taxon>Chitinophagaceae</taxon>
        <taxon>Chitinophaga</taxon>
    </lineage>
</organism>
<dbReference type="AlphaFoldDB" id="A0A365XXD6"/>
<dbReference type="Pfam" id="PF02687">
    <property type="entry name" value="FtsX"/>
    <property type="match status" value="2"/>
</dbReference>
<evidence type="ECO:0000259" key="7">
    <source>
        <dbReference type="Pfam" id="PF02687"/>
    </source>
</evidence>
<keyword evidence="2" id="KW-1003">Cell membrane</keyword>
<dbReference type="Proteomes" id="UP000253410">
    <property type="component" value="Unassembled WGS sequence"/>
</dbReference>
<dbReference type="GO" id="GO:0022857">
    <property type="term" value="F:transmembrane transporter activity"/>
    <property type="evidence" value="ECO:0007669"/>
    <property type="project" value="TreeGrafter"/>
</dbReference>
<dbReference type="RefSeq" id="WP_113619241.1">
    <property type="nucleotide sequence ID" value="NZ_QFFJ01000002.1"/>
</dbReference>
<evidence type="ECO:0000256" key="3">
    <source>
        <dbReference type="ARBA" id="ARBA00022692"/>
    </source>
</evidence>
<feature type="domain" description="MacB-like periplasmic core" evidence="8">
    <location>
        <begin position="20"/>
        <end position="240"/>
    </location>
</feature>
<keyword evidence="3 6" id="KW-0812">Transmembrane</keyword>
<feature type="domain" description="ABC3 transporter permease C-terminal" evidence="7">
    <location>
        <begin position="672"/>
        <end position="785"/>
    </location>
</feature>
<sequence>MLKSYVKVAWRNLRKNKMYSTINIIGLASGITMFLLIGHWIIDEWSFDKQFDNYEHIAQVWQNVSNNGSIGTGNNQPFPLGAALRKDYGSDFQRVAMCTWNQTHLLSPGNKVLSRAGVYCEPDFTKMLSLKMSHGHDNLADPNTILLSESLAHSCFGNENPINKTLQIDNKQAVVVAGVYRDMPYNSTFAGIDFMMPWEQYARNEGLYNYDNPWRANSYRVFVQIADNANMEKISGKIKDVKLKNVREDELTLHPQLFLYPMSRWHLYSEFKNGVNTGGLIRYIWLLGISGIFVLLLACINFMNLSTARSEKRAKEVGIRKAIGSRRSQLIYQFFSESFLMVMIALLISLLLFQLILPYFNQLSDKRLVLLWTTPLFWVACIGFCIITGLIAGSYPAFYLSSFRPVSVLKGAFRAGKSATIPRKILVIVQFTVSVTLIIVTTVVFRQIQFAQNRPIGYDRNGLIMVPMYSQHIHDHFNLVRNELLETGAISDMAESWSPVTSVWSTNSGFNWEGKDPGLALDFPNNGVSYDYGNTIGWQFVAGRDFSRSFATDSAAFVINEAAAKFMGLKDPVGKTITWDGSPYTIIGIIKDVISESPYEAVRPSVFHLSKDAGTQMVVKINPALSPREALEKIEAVFKKNNPNAPFDYQFVDQEYARKFGDEQRFGKLAGIFSLLAIFISCIGLLGITSYMAEQRTKEIGLRKVLGASLFSLWVLLSTDFIILIIVSFVIAFPVAYYAMITWLQHYQYHTTIAWWIFPVAAGGTLFVAFLTVSYQTIRATRMNPVKSLKSE</sequence>
<name>A0A365XXD6_9BACT</name>
<protein>
    <submittedName>
        <fullName evidence="9">ABC transporter permease</fullName>
    </submittedName>
</protein>
<dbReference type="InterPro" id="IPR025857">
    <property type="entry name" value="MacB_PCD"/>
</dbReference>
<feature type="transmembrane region" description="Helical" evidence="6">
    <location>
        <begin position="425"/>
        <end position="445"/>
    </location>
</feature>
<evidence type="ECO:0000259" key="8">
    <source>
        <dbReference type="Pfam" id="PF12704"/>
    </source>
</evidence>
<comment type="caution">
    <text evidence="9">The sequence shown here is derived from an EMBL/GenBank/DDBJ whole genome shotgun (WGS) entry which is preliminary data.</text>
</comment>
<dbReference type="InterPro" id="IPR050250">
    <property type="entry name" value="Macrolide_Exporter_MacB"/>
</dbReference>
<dbReference type="OrthoDB" id="5933722at2"/>
<proteinExistence type="predicted"/>
<feature type="domain" description="ABC3 transporter permease C-terminal" evidence="7">
    <location>
        <begin position="290"/>
        <end position="402"/>
    </location>
</feature>
<dbReference type="InterPro" id="IPR003838">
    <property type="entry name" value="ABC3_permease_C"/>
</dbReference>
<keyword evidence="5 6" id="KW-0472">Membrane</keyword>
<evidence type="ECO:0000256" key="4">
    <source>
        <dbReference type="ARBA" id="ARBA00022989"/>
    </source>
</evidence>
<evidence type="ECO:0000256" key="1">
    <source>
        <dbReference type="ARBA" id="ARBA00004651"/>
    </source>
</evidence>
<evidence type="ECO:0000256" key="6">
    <source>
        <dbReference type="SAM" id="Phobius"/>
    </source>
</evidence>
<evidence type="ECO:0000256" key="5">
    <source>
        <dbReference type="ARBA" id="ARBA00023136"/>
    </source>
</evidence>
<accession>A0A365XXD6</accession>
<keyword evidence="4 6" id="KW-1133">Transmembrane helix</keyword>
<evidence type="ECO:0000313" key="9">
    <source>
        <dbReference type="EMBL" id="RBL91012.1"/>
    </source>
</evidence>
<feature type="transmembrane region" description="Helical" evidence="6">
    <location>
        <begin position="669"/>
        <end position="693"/>
    </location>
</feature>
<reference evidence="9 10" key="1">
    <citation type="submission" date="2018-05" db="EMBL/GenBank/DDBJ databases">
        <title>Chitinophaga sp. K3CV102501T nov., isolated from isolated from a monsoon evergreen broad-leaved forest soil.</title>
        <authorList>
            <person name="Lv Y."/>
        </authorList>
    </citation>
    <scope>NUCLEOTIDE SEQUENCE [LARGE SCALE GENOMIC DNA]</scope>
    <source>
        <strain evidence="9 10">GDMCC 1.1325</strain>
    </source>
</reference>
<dbReference type="PANTHER" id="PTHR30572:SF18">
    <property type="entry name" value="ABC-TYPE MACROLIDE FAMILY EXPORT SYSTEM PERMEASE COMPONENT 2"/>
    <property type="match status" value="1"/>
</dbReference>
<keyword evidence="10" id="KW-1185">Reference proteome</keyword>
<dbReference type="GO" id="GO:0005886">
    <property type="term" value="C:plasma membrane"/>
    <property type="evidence" value="ECO:0007669"/>
    <property type="project" value="UniProtKB-SubCell"/>
</dbReference>
<feature type="transmembrane region" description="Helical" evidence="6">
    <location>
        <begin position="21"/>
        <end position="42"/>
    </location>
</feature>
<feature type="transmembrane region" description="Helical" evidence="6">
    <location>
        <begin position="330"/>
        <end position="356"/>
    </location>
</feature>
<gene>
    <name evidence="9" type="ORF">DF182_28980</name>
</gene>
<evidence type="ECO:0000256" key="2">
    <source>
        <dbReference type="ARBA" id="ARBA00022475"/>
    </source>
</evidence>
<comment type="subcellular location">
    <subcellularLocation>
        <location evidence="1">Cell membrane</location>
        <topology evidence="1">Multi-pass membrane protein</topology>
    </subcellularLocation>
</comment>
<feature type="transmembrane region" description="Helical" evidence="6">
    <location>
        <begin position="705"/>
        <end position="733"/>
    </location>
</feature>
<dbReference type="PANTHER" id="PTHR30572">
    <property type="entry name" value="MEMBRANE COMPONENT OF TRANSPORTER-RELATED"/>
    <property type="match status" value="1"/>
</dbReference>